<organism evidence="3 4">
    <name type="scientific">Mesorhizobium mediterraneum</name>
    <dbReference type="NCBI Taxonomy" id="43617"/>
    <lineage>
        <taxon>Bacteria</taxon>
        <taxon>Pseudomonadati</taxon>
        <taxon>Pseudomonadota</taxon>
        <taxon>Alphaproteobacteria</taxon>
        <taxon>Hyphomicrobiales</taxon>
        <taxon>Phyllobacteriaceae</taxon>
        <taxon>Mesorhizobium</taxon>
    </lineage>
</organism>
<keyword evidence="4" id="KW-1185">Reference proteome</keyword>
<dbReference type="GO" id="GO:0005829">
    <property type="term" value="C:cytosol"/>
    <property type="evidence" value="ECO:0007669"/>
    <property type="project" value="TreeGrafter"/>
</dbReference>
<evidence type="ECO:0000313" key="4">
    <source>
        <dbReference type="Proteomes" id="UP000216215"/>
    </source>
</evidence>
<reference evidence="4" key="1">
    <citation type="submission" date="2017-08" db="EMBL/GenBank/DDBJ databases">
        <title>Mesorhizobium wenxinae sp. nov., a novel rhizobial species isolated from root nodules of chickpea (Cicer arietinum L.).</title>
        <authorList>
            <person name="Zhang J."/>
        </authorList>
    </citation>
    <scope>NUCLEOTIDE SEQUENCE [LARGE SCALE GENOMIC DNA]</scope>
    <source>
        <strain evidence="4">USDA 3392</strain>
    </source>
</reference>
<dbReference type="Gene3D" id="2.160.10.10">
    <property type="entry name" value="Hexapeptide repeat proteins"/>
    <property type="match status" value="1"/>
</dbReference>
<evidence type="ECO:0000256" key="2">
    <source>
        <dbReference type="ARBA" id="ARBA00022679"/>
    </source>
</evidence>
<dbReference type="InterPro" id="IPR001451">
    <property type="entry name" value="Hexapep"/>
</dbReference>
<sequence length="200" mass="21477">MHAPRRGAAIRGGSVVNIYRARRYIKGTIITFIWVMRGIEISDRVSVLGVSPHIAGKGNFRFGSRVSFRGLGSRSWFHARRNASLSIGSKSFINSGVMIDASVAVSIGKRCLIGDSVVIQDSNYHEVEDGAGVKAKAVLIGDNVWIGRNSIILPGVEIGDHSVIGAGSVVTKSAPPRSLVAGNPARIIREIVAPQDYIRF</sequence>
<dbReference type="SUPFAM" id="SSF51161">
    <property type="entry name" value="Trimeric LpxA-like enzymes"/>
    <property type="match status" value="1"/>
</dbReference>
<dbReference type="Pfam" id="PF00132">
    <property type="entry name" value="Hexapep"/>
    <property type="match status" value="1"/>
</dbReference>
<evidence type="ECO:0000256" key="1">
    <source>
        <dbReference type="ARBA" id="ARBA00007274"/>
    </source>
</evidence>
<dbReference type="Proteomes" id="UP000216215">
    <property type="component" value="Unassembled WGS sequence"/>
</dbReference>
<dbReference type="CDD" id="cd04647">
    <property type="entry name" value="LbH_MAT_like"/>
    <property type="match status" value="1"/>
</dbReference>
<dbReference type="InterPro" id="IPR051159">
    <property type="entry name" value="Hexapeptide_acetyltransf"/>
</dbReference>
<dbReference type="Pfam" id="PF14602">
    <property type="entry name" value="Hexapep_2"/>
    <property type="match status" value="1"/>
</dbReference>
<dbReference type="InterPro" id="IPR011004">
    <property type="entry name" value="Trimer_LpxA-like_sf"/>
</dbReference>
<dbReference type="PANTHER" id="PTHR23416:SF23">
    <property type="entry name" value="ACETYLTRANSFERASE C18B11.09C-RELATED"/>
    <property type="match status" value="1"/>
</dbReference>
<dbReference type="EMBL" id="NPKI01000015">
    <property type="protein sequence ID" value="PAQ01703.1"/>
    <property type="molecule type" value="Genomic_DNA"/>
</dbReference>
<comment type="caution">
    <text evidence="3">The sequence shown here is derived from an EMBL/GenBank/DDBJ whole genome shotgun (WGS) entry which is preliminary data.</text>
</comment>
<keyword evidence="2" id="KW-0808">Transferase</keyword>
<dbReference type="AlphaFoldDB" id="A0AB36RAU9"/>
<accession>A0AB36RAU9</accession>
<comment type="similarity">
    <text evidence="1">Belongs to the transferase hexapeptide repeat family.</text>
</comment>
<evidence type="ECO:0000313" key="3">
    <source>
        <dbReference type="EMBL" id="PAQ01703.1"/>
    </source>
</evidence>
<dbReference type="GO" id="GO:0008374">
    <property type="term" value="F:O-acyltransferase activity"/>
    <property type="evidence" value="ECO:0007669"/>
    <property type="project" value="TreeGrafter"/>
</dbReference>
<evidence type="ECO:0008006" key="5">
    <source>
        <dbReference type="Google" id="ProtNLM"/>
    </source>
</evidence>
<dbReference type="PANTHER" id="PTHR23416">
    <property type="entry name" value="SIALIC ACID SYNTHASE-RELATED"/>
    <property type="match status" value="1"/>
</dbReference>
<proteinExistence type="inferred from homology"/>
<name>A0AB36RAU9_9HYPH</name>
<protein>
    <recommendedName>
        <fullName evidence="5">Acyltransferase</fullName>
    </recommendedName>
</protein>
<gene>
    <name evidence="3" type="ORF">CIT25_09560</name>
</gene>